<dbReference type="InterPro" id="IPR035644">
    <property type="entry name" value="MraZ_C"/>
</dbReference>
<dbReference type="HAMAP" id="MF_01008">
    <property type="entry name" value="MraZ"/>
    <property type="match status" value="1"/>
</dbReference>
<comment type="subunit">
    <text evidence="7">Forms oligomers.</text>
</comment>
<dbReference type="PANTHER" id="PTHR34701:SF1">
    <property type="entry name" value="TRANSCRIPTIONAL REGULATOR MRAZ"/>
    <property type="match status" value="1"/>
</dbReference>
<dbReference type="InterPro" id="IPR037914">
    <property type="entry name" value="SpoVT-AbrB_sf"/>
</dbReference>
<feature type="domain" description="SpoVT-AbrB" evidence="8">
    <location>
        <begin position="87"/>
        <end position="130"/>
    </location>
</feature>
<dbReference type="GO" id="GO:0000976">
    <property type="term" value="F:transcription cis-regulatory region binding"/>
    <property type="evidence" value="ECO:0007669"/>
    <property type="project" value="TreeGrafter"/>
</dbReference>
<comment type="similarity">
    <text evidence="7">Belongs to the MraZ family.</text>
</comment>
<evidence type="ECO:0000256" key="2">
    <source>
        <dbReference type="ARBA" id="ARBA00022490"/>
    </source>
</evidence>
<evidence type="ECO:0000256" key="7">
    <source>
        <dbReference type="HAMAP-Rule" id="MF_01008"/>
    </source>
</evidence>
<dbReference type="InterPro" id="IPR035642">
    <property type="entry name" value="MraZ_N"/>
</dbReference>
<dbReference type="PANTHER" id="PTHR34701">
    <property type="entry name" value="TRANSCRIPTIONAL REGULATOR MRAZ"/>
    <property type="match status" value="1"/>
</dbReference>
<accession>A0A1L7NJ57</accession>
<dbReference type="CDD" id="cd16321">
    <property type="entry name" value="MraZ_C"/>
    <property type="match status" value="1"/>
</dbReference>
<comment type="subcellular location">
    <subcellularLocation>
        <location evidence="7">Cytoplasm</location>
        <location evidence="7">Nucleoid</location>
    </subcellularLocation>
</comment>
<dbReference type="CDD" id="cd16320">
    <property type="entry name" value="MraZ_N"/>
    <property type="match status" value="1"/>
</dbReference>
<evidence type="ECO:0000256" key="3">
    <source>
        <dbReference type="ARBA" id="ARBA00022737"/>
    </source>
</evidence>
<dbReference type="GO" id="GO:0005737">
    <property type="term" value="C:cytoplasm"/>
    <property type="evidence" value="ECO:0007669"/>
    <property type="project" value="UniProtKB-UniRule"/>
</dbReference>
<organism evidence="9 10">
    <name type="scientific">Pseudomonas putida</name>
    <name type="common">Arthrobacter siderocapsulatus</name>
    <dbReference type="NCBI Taxonomy" id="303"/>
    <lineage>
        <taxon>Bacteria</taxon>
        <taxon>Pseudomonadati</taxon>
        <taxon>Pseudomonadota</taxon>
        <taxon>Gammaproteobacteria</taxon>
        <taxon>Pseudomonadales</taxon>
        <taxon>Pseudomonadaceae</taxon>
        <taxon>Pseudomonas</taxon>
    </lineage>
</organism>
<keyword evidence="4 7" id="KW-0805">Transcription regulation</keyword>
<dbReference type="InterPro" id="IPR038619">
    <property type="entry name" value="MraZ_sf"/>
</dbReference>
<dbReference type="NCBIfam" id="TIGR00242">
    <property type="entry name" value="division/cell wall cluster transcriptional repressor MraZ"/>
    <property type="match status" value="1"/>
</dbReference>
<dbReference type="PROSITE" id="PS51740">
    <property type="entry name" value="SPOVT_ABRB"/>
    <property type="match status" value="2"/>
</dbReference>
<evidence type="ECO:0000256" key="5">
    <source>
        <dbReference type="ARBA" id="ARBA00023125"/>
    </source>
</evidence>
<evidence type="ECO:0000313" key="10">
    <source>
        <dbReference type="Proteomes" id="UP000218731"/>
    </source>
</evidence>
<keyword evidence="6 7" id="KW-0804">Transcription</keyword>
<dbReference type="Proteomes" id="UP000218731">
    <property type="component" value="Chromosome 1"/>
</dbReference>
<dbReference type="GO" id="GO:0003700">
    <property type="term" value="F:DNA-binding transcription factor activity"/>
    <property type="evidence" value="ECO:0007669"/>
    <property type="project" value="UniProtKB-UniRule"/>
</dbReference>
<evidence type="ECO:0000256" key="6">
    <source>
        <dbReference type="ARBA" id="ARBA00023163"/>
    </source>
</evidence>
<feature type="domain" description="SpoVT-AbrB" evidence="8">
    <location>
        <begin position="11"/>
        <end position="58"/>
    </location>
</feature>
<keyword evidence="3" id="KW-0677">Repeat</keyword>
<dbReference type="GO" id="GO:0051301">
    <property type="term" value="P:cell division"/>
    <property type="evidence" value="ECO:0007669"/>
    <property type="project" value="UniProtKB-KW"/>
</dbReference>
<proteinExistence type="inferred from homology"/>
<evidence type="ECO:0000256" key="1">
    <source>
        <dbReference type="ARBA" id="ARBA00013860"/>
    </source>
</evidence>
<reference evidence="9 10" key="1">
    <citation type="submission" date="2015-11" db="EMBL/GenBank/DDBJ databases">
        <title>Complete genome sequencing of a biphenyl-degrading bacterium, Pseudomonas putida KF715 (=NBRC110667).</title>
        <authorList>
            <person name="Suenaga H."/>
            <person name="Fujihara N."/>
            <person name="Watanabe T."/>
            <person name="Hirose J."/>
            <person name="Kimura N."/>
            <person name="Yamazoe A."/>
            <person name="Hosoyama A."/>
            <person name="Shimodaira J."/>
            <person name="Furukawa K."/>
        </authorList>
    </citation>
    <scope>NUCLEOTIDE SEQUENCE [LARGE SCALE GENOMIC DNA]</scope>
    <source>
        <strain evidence="9 10">KF715</strain>
    </source>
</reference>
<evidence type="ECO:0000313" key="9">
    <source>
        <dbReference type="EMBL" id="BAW25474.1"/>
    </source>
</evidence>
<sequence>MWGITAVFRGANAVSLDAKGRLAMPSRYRDELDSRCNGQLIVTIDAVDPCLCVYPLDEWEQIEAKLRALPSLREENRRLQRLLIGNAVDLELDGSGRFLVPPRLREYAKLDKKAMLVGQLNKFQLWDEDAWNTVSAADLAAIQQPGAMPDELRDLIL</sequence>
<keyword evidence="2 7" id="KW-0963">Cytoplasm</keyword>
<dbReference type="GO" id="GO:0009295">
    <property type="term" value="C:nucleoid"/>
    <property type="evidence" value="ECO:0007669"/>
    <property type="project" value="UniProtKB-SubCell"/>
</dbReference>
<keyword evidence="5 7" id="KW-0238">DNA-binding</keyword>
<dbReference type="AlphaFoldDB" id="A0A1L7NJ57"/>
<dbReference type="SUPFAM" id="SSF89447">
    <property type="entry name" value="AbrB/MazE/MraZ-like"/>
    <property type="match status" value="1"/>
</dbReference>
<name>A0A1L7NJ57_PSEPU</name>
<dbReference type="GO" id="GO:2000143">
    <property type="term" value="P:negative regulation of DNA-templated transcription initiation"/>
    <property type="evidence" value="ECO:0007669"/>
    <property type="project" value="TreeGrafter"/>
</dbReference>
<evidence type="ECO:0000256" key="4">
    <source>
        <dbReference type="ARBA" id="ARBA00023015"/>
    </source>
</evidence>
<dbReference type="InterPro" id="IPR020603">
    <property type="entry name" value="MraZ_dom"/>
</dbReference>
<evidence type="ECO:0000259" key="8">
    <source>
        <dbReference type="PROSITE" id="PS51740"/>
    </source>
</evidence>
<dbReference type="EMBL" id="AP015029">
    <property type="protein sequence ID" value="BAW25474.1"/>
    <property type="molecule type" value="Genomic_DNA"/>
</dbReference>
<keyword evidence="9" id="KW-0132">Cell division</keyword>
<dbReference type="Gene3D" id="3.40.1550.20">
    <property type="entry name" value="Transcriptional regulator MraZ domain"/>
    <property type="match status" value="1"/>
</dbReference>
<dbReference type="Pfam" id="PF02381">
    <property type="entry name" value="MraZ"/>
    <property type="match status" value="2"/>
</dbReference>
<keyword evidence="9" id="KW-0131">Cell cycle</keyword>
<gene>
    <name evidence="7" type="primary">mraZ</name>
    <name evidence="9" type="ORF">KF715C_ch49010</name>
</gene>
<protein>
    <recommendedName>
        <fullName evidence="1 7">Transcriptional regulator MraZ</fullName>
    </recommendedName>
</protein>
<dbReference type="InterPro" id="IPR003444">
    <property type="entry name" value="MraZ"/>
</dbReference>
<dbReference type="InterPro" id="IPR007159">
    <property type="entry name" value="SpoVT-AbrB_dom"/>
</dbReference>